<dbReference type="RefSeq" id="XP_073558675.1">
    <property type="nucleotide sequence ID" value="XM_073702493.1"/>
</dbReference>
<evidence type="ECO:0000256" key="8">
    <source>
        <dbReference type="RuleBase" id="RU367053"/>
    </source>
</evidence>
<comment type="function">
    <text evidence="8">First step of mRNA capping. Converts the 5'-triphosphate end of a nascent mRNA chain into a diphosphate end.</text>
</comment>
<dbReference type="InterPro" id="IPR040343">
    <property type="entry name" value="Cet1/Ctl1"/>
</dbReference>
<comment type="similarity">
    <text evidence="3 8">Belongs to the fungal TPase family.</text>
</comment>
<feature type="region of interest" description="Disordered" evidence="9">
    <location>
        <begin position="714"/>
        <end position="756"/>
    </location>
</feature>
<feature type="compositionally biased region" description="Basic residues" evidence="9">
    <location>
        <begin position="85"/>
        <end position="94"/>
    </location>
</feature>
<feature type="compositionally biased region" description="Pro residues" evidence="9">
    <location>
        <begin position="522"/>
        <end position="534"/>
    </location>
</feature>
<feature type="compositionally biased region" description="Pro residues" evidence="9">
    <location>
        <begin position="544"/>
        <end position="553"/>
    </location>
</feature>
<keyword evidence="8" id="KW-0506">mRNA capping</keyword>
<gene>
    <name evidence="11" type="ORF">CCMA1212_005225</name>
</gene>
<feature type="compositionally biased region" description="Low complexity" evidence="9">
    <location>
        <begin position="285"/>
        <end position="333"/>
    </location>
</feature>
<feature type="compositionally biased region" description="Pro residues" evidence="9">
    <location>
        <begin position="133"/>
        <end position="151"/>
    </location>
</feature>
<sequence>MDLRSVLNTSDNGDRAPSKPPPAPPPHQQQHQQHQQQPRPAPMAQYGPGPREYSQQPPLASPSKPAMHDYPHPHQQQPQPPTHPHPQHHPHPHHYPPQQAQQQQPQFQQQQQQPQPPQHRPSNAYPAQSPYQTPGPYPGRPSAVPPPPLQPPSLYHDPRSPGSSRSNSGPVLASPYRPSPTSASTPGGSAGYPFPTQPPDMTSPVQRQYPSQYQDPRDARDMRRDSYAQSPAHAPPPPPAYVQQQHQQHQQHQQQMLQQQQQQHQQHQQQQHQLHHQQLHHHHQQQQQQHAAHQSSPSRPSTSASFQAYLQQQQRSPTAAQQHYGAYAQGSPGPAAPPPADYSRPSSSQPPTPLGPPSGLRQPPTPGAFGQQPPSPFQQRMSVPSLASQPAPAHTLSHPLTTHTHAQPEHQHQPQPQPLPQPHLAQTPQLQSQSQAQAPTPQLPPPSEAQAQLQVEAEALAQAQAQAQAQQPQPHPRQPQAQAPVQAPAQPQPHPQPHPQPQPQPEPTHAHVSSHAERPAQPTTPQPPVPPAHDPPQAQDRPSPKPAPPPAPPAHRESSQAAHGSPVAEPAQRPRSQTEREQSLSVSPKTTLGSIPSVSDATPAPTDRPARSSLSAHSMAIDSDRAVTPAKRKLEDLNMSPSELENKESKPPPGEVNGGYAERIQKSSSPVPPRKRRTRYPQPPIWAQSVHTLGKKLPTNANFVLQKRVHSHINGKHDATAASRQTSPETKKNQHASVSQPPASSEPDPQDILGPWEASITGVKPIEELSKSVADFLFIHAINNQDMQEITSRGIQFEIEAKLGTLIDKDTNQRVDRFVATECILDDNGRVAFKSSMTEAQHKSYNQFLNEMVLQTDPRNPNGAPAKRVQVIYKHRREIDRFYELPTELHGHLPGCMRARLGSRSRNIRVRVTYDQKTNQILNKIIKARVADLDLHMPMSPFDCRISINLEMNWDGSVDELEQAASNKADRQPDRNKDRLSYRQGHYQIDLTQVAHAVNGPGNTQRIDKEHELEIELNHQALLDQGRRAMSNAPHRYQELVEGFVDNVRVLARKARDFTPRA</sequence>
<dbReference type="SUPFAM" id="SSF55154">
    <property type="entry name" value="CYTH-like phosphatases"/>
    <property type="match status" value="1"/>
</dbReference>
<feature type="compositionally biased region" description="Polar residues" evidence="9">
    <location>
        <begin position="199"/>
        <end position="214"/>
    </location>
</feature>
<feature type="compositionally biased region" description="Basic and acidic residues" evidence="9">
    <location>
        <begin position="215"/>
        <end position="226"/>
    </location>
</feature>
<dbReference type="Gene3D" id="3.20.100.10">
    <property type="entry name" value="mRNA triphosphatase Cet1-like"/>
    <property type="match status" value="1"/>
</dbReference>
<organism evidence="11 12">
    <name type="scientific">Trichoderma ghanense</name>
    <dbReference type="NCBI Taxonomy" id="65468"/>
    <lineage>
        <taxon>Eukaryota</taxon>
        <taxon>Fungi</taxon>
        <taxon>Dikarya</taxon>
        <taxon>Ascomycota</taxon>
        <taxon>Pezizomycotina</taxon>
        <taxon>Sordariomycetes</taxon>
        <taxon>Hypocreomycetidae</taxon>
        <taxon>Hypocreales</taxon>
        <taxon>Hypocreaceae</taxon>
        <taxon>Trichoderma</taxon>
    </lineage>
</organism>
<feature type="compositionally biased region" description="Polar residues" evidence="9">
    <location>
        <begin position="583"/>
        <end position="600"/>
    </location>
</feature>
<dbReference type="EC" id="3.6.1.74" evidence="8"/>
<feature type="compositionally biased region" description="Low complexity" evidence="9">
    <location>
        <begin position="243"/>
        <end position="272"/>
    </location>
</feature>
<feature type="compositionally biased region" description="Pro residues" evidence="9">
    <location>
        <begin position="490"/>
        <end position="506"/>
    </location>
</feature>
<comment type="catalytic activity">
    <reaction evidence="7">
        <text>a 5'-end triphospho-ribonucleoside in mRNA + H2O = a 5'-end diphospho-ribonucleoside in mRNA + phosphate + H(+)</text>
        <dbReference type="Rhea" id="RHEA:67004"/>
        <dbReference type="Rhea" id="RHEA-COMP:17164"/>
        <dbReference type="Rhea" id="RHEA-COMP:17165"/>
        <dbReference type="ChEBI" id="CHEBI:15377"/>
        <dbReference type="ChEBI" id="CHEBI:15378"/>
        <dbReference type="ChEBI" id="CHEBI:43474"/>
        <dbReference type="ChEBI" id="CHEBI:167616"/>
        <dbReference type="ChEBI" id="CHEBI:167618"/>
        <dbReference type="EC" id="3.6.1.74"/>
    </reaction>
    <physiologicalReaction direction="left-to-right" evidence="7">
        <dbReference type="Rhea" id="RHEA:67005"/>
    </physiologicalReaction>
</comment>
<feature type="compositionally biased region" description="Polar residues" evidence="9">
    <location>
        <begin position="1"/>
        <end position="11"/>
    </location>
</feature>
<feature type="compositionally biased region" description="Basic residues" evidence="9">
    <location>
        <begin position="273"/>
        <end position="284"/>
    </location>
</feature>
<evidence type="ECO:0000256" key="1">
    <source>
        <dbReference type="ARBA" id="ARBA00001946"/>
    </source>
</evidence>
<evidence type="ECO:0000256" key="6">
    <source>
        <dbReference type="ARBA" id="ARBA00023242"/>
    </source>
</evidence>
<feature type="compositionally biased region" description="Polar residues" evidence="9">
    <location>
        <begin position="377"/>
        <end position="388"/>
    </location>
</feature>
<feature type="compositionally biased region" description="Low complexity" evidence="9">
    <location>
        <begin position="422"/>
        <end position="440"/>
    </location>
</feature>
<dbReference type="PANTHER" id="PTHR28118">
    <property type="entry name" value="POLYNUCLEOTIDE 5'-TRIPHOSPHATASE-RELATED"/>
    <property type="match status" value="1"/>
</dbReference>
<keyword evidence="12" id="KW-1185">Reference proteome</keyword>
<feature type="compositionally biased region" description="Pro residues" evidence="9">
    <location>
        <begin position="18"/>
        <end position="27"/>
    </location>
</feature>
<evidence type="ECO:0000313" key="12">
    <source>
        <dbReference type="Proteomes" id="UP001642720"/>
    </source>
</evidence>
<feature type="compositionally biased region" description="Low complexity" evidence="9">
    <location>
        <begin position="449"/>
        <end position="489"/>
    </location>
</feature>
<keyword evidence="6 8" id="KW-0539">Nucleus</keyword>
<evidence type="ECO:0000256" key="7">
    <source>
        <dbReference type="ARBA" id="ARBA00047740"/>
    </source>
</evidence>
<dbReference type="InterPro" id="IPR004206">
    <property type="entry name" value="mRNA_triPase_Cet1"/>
</dbReference>
<keyword evidence="5 8" id="KW-0378">Hydrolase</keyword>
<feature type="compositionally biased region" description="Low complexity" evidence="9">
    <location>
        <begin position="160"/>
        <end position="170"/>
    </location>
</feature>
<name>A0ABY2H490_9HYPO</name>
<dbReference type="Proteomes" id="UP001642720">
    <property type="component" value="Unassembled WGS sequence"/>
</dbReference>
<feature type="compositionally biased region" description="Low complexity" evidence="9">
    <location>
        <begin position="28"/>
        <end position="45"/>
    </location>
</feature>
<accession>A0ABY2H490</accession>
<feature type="compositionally biased region" description="Low complexity" evidence="9">
    <location>
        <begin position="96"/>
        <end position="113"/>
    </location>
</feature>
<evidence type="ECO:0000313" key="11">
    <source>
        <dbReference type="EMBL" id="TFB02474.1"/>
    </source>
</evidence>
<dbReference type="PANTHER" id="PTHR28118:SF1">
    <property type="entry name" value="POLYNUCLEOTIDE 5'-TRIPHOSPHATASE CTL1-RELATED"/>
    <property type="match status" value="1"/>
</dbReference>
<dbReference type="CDD" id="cd07470">
    <property type="entry name" value="CYTH-like_mRNA_RTPase"/>
    <property type="match status" value="1"/>
</dbReference>
<dbReference type="InterPro" id="IPR033469">
    <property type="entry name" value="CYTH-like_dom_sf"/>
</dbReference>
<reference evidence="11 12" key="1">
    <citation type="submission" date="2018-01" db="EMBL/GenBank/DDBJ databases">
        <title>Genome characterization of the sugarcane-associated fungus Trichoderma ghanense CCMA-1212 and their application in lignocelulose bioconversion.</title>
        <authorList>
            <person name="Steindorff A.S."/>
            <person name="Mendes T.D."/>
            <person name="Vilela E.S.D."/>
            <person name="Rodrigues D.S."/>
            <person name="Formighieri E.F."/>
            <person name="Melo I.S."/>
            <person name="Favaro L.C.L."/>
        </authorList>
    </citation>
    <scope>NUCLEOTIDE SEQUENCE [LARGE SCALE GENOMIC DNA]</scope>
    <source>
        <strain evidence="11 12">CCMA-1212</strain>
    </source>
</reference>
<evidence type="ECO:0000256" key="4">
    <source>
        <dbReference type="ARBA" id="ARBA00022664"/>
    </source>
</evidence>
<evidence type="ECO:0000256" key="5">
    <source>
        <dbReference type="ARBA" id="ARBA00022801"/>
    </source>
</evidence>
<feature type="compositionally biased region" description="Low complexity" evidence="9">
    <location>
        <begin position="392"/>
        <end position="405"/>
    </location>
</feature>
<comment type="cofactor">
    <cofactor evidence="1 8">
        <name>Mg(2+)</name>
        <dbReference type="ChEBI" id="CHEBI:18420"/>
    </cofactor>
</comment>
<comment type="caution">
    <text evidence="11">The sequence shown here is derived from an EMBL/GenBank/DDBJ whole genome shotgun (WGS) entry which is preliminary data.</text>
</comment>
<evidence type="ECO:0000256" key="3">
    <source>
        <dbReference type="ARBA" id="ARBA00006345"/>
    </source>
</evidence>
<feature type="domain" description="mRNA triphosphatase Cet1-like" evidence="10">
    <location>
        <begin position="767"/>
        <end position="1017"/>
    </location>
</feature>
<evidence type="ECO:0000256" key="2">
    <source>
        <dbReference type="ARBA" id="ARBA00004123"/>
    </source>
</evidence>
<dbReference type="Pfam" id="PF02940">
    <property type="entry name" value="mRNA_triPase"/>
    <property type="match status" value="1"/>
</dbReference>
<dbReference type="GeneID" id="300576943"/>
<proteinExistence type="inferred from homology"/>
<dbReference type="EMBL" id="PPTA01000006">
    <property type="protein sequence ID" value="TFB02474.1"/>
    <property type="molecule type" value="Genomic_DNA"/>
</dbReference>
<evidence type="ECO:0000259" key="10">
    <source>
        <dbReference type="Pfam" id="PF02940"/>
    </source>
</evidence>
<evidence type="ECO:0000256" key="9">
    <source>
        <dbReference type="SAM" id="MobiDB-lite"/>
    </source>
</evidence>
<comment type="subunit">
    <text evidence="8">Heterodimer. The mRNA-capping enzyme is composed of two separate chains alpha and beta, respectively a mRNA guanylyltransferase and an mRNA 5'-triphosphate monophosphatase.</text>
</comment>
<feature type="region of interest" description="Disordered" evidence="9">
    <location>
        <begin position="1"/>
        <end position="687"/>
    </location>
</feature>
<dbReference type="InterPro" id="IPR037009">
    <property type="entry name" value="mRNA_triPase_Cet1_sf"/>
</dbReference>
<comment type="subcellular location">
    <subcellularLocation>
        <location evidence="2 8">Nucleus</location>
    </subcellularLocation>
</comment>
<keyword evidence="4 8" id="KW-0507">mRNA processing</keyword>
<protein>
    <recommendedName>
        <fullName evidence="8">mRNA-capping enzyme subunit beta</fullName>
        <ecNumber evidence="8">3.6.1.74</ecNumber>
    </recommendedName>
    <alternativeName>
        <fullName evidence="8">mRNA 5'-phosphatase</fullName>
    </alternativeName>
    <alternativeName>
        <fullName evidence="8">mRNA 5'-triphosphate monophosphatase</fullName>
    </alternativeName>
</protein>